<proteinExistence type="predicted"/>
<keyword evidence="3" id="KW-1185">Reference proteome</keyword>
<protein>
    <submittedName>
        <fullName evidence="2">Uncharacterized protein</fullName>
    </submittedName>
</protein>
<gene>
    <name evidence="2" type="ORF">ACKI1S_27940</name>
</gene>
<dbReference type="EMBL" id="JBJVNE010000014">
    <property type="protein sequence ID" value="MFM9649967.1"/>
    <property type="molecule type" value="Genomic_DNA"/>
</dbReference>
<dbReference type="Proteomes" id="UP001631993">
    <property type="component" value="Unassembled WGS sequence"/>
</dbReference>
<name>A0ABW9IPQ6_STRGJ</name>
<organism evidence="2 3">
    <name type="scientific">Streptomyces galilaeus</name>
    <dbReference type="NCBI Taxonomy" id="33899"/>
    <lineage>
        <taxon>Bacteria</taxon>
        <taxon>Bacillati</taxon>
        <taxon>Actinomycetota</taxon>
        <taxon>Actinomycetes</taxon>
        <taxon>Kitasatosporales</taxon>
        <taxon>Streptomycetaceae</taxon>
        <taxon>Streptomyces</taxon>
    </lineage>
</organism>
<reference evidence="2 3" key="1">
    <citation type="submission" date="2024-12" db="EMBL/GenBank/DDBJ databases">
        <title>Forecasting of Potato common scab and diversities of Pathogenic streptomyces spp. in china.</title>
        <authorList>
            <person name="Handique U."/>
            <person name="Wu J."/>
        </authorList>
    </citation>
    <scope>NUCLEOTIDE SEQUENCE [LARGE SCALE GENOMIC DNA]</scope>
    <source>
        <strain evidence="2 3">ZRIMU1585</strain>
    </source>
</reference>
<feature type="transmembrane region" description="Helical" evidence="1">
    <location>
        <begin position="44"/>
        <end position="61"/>
    </location>
</feature>
<sequence length="65" mass="6815">MMFPILLLIGVIVHALESWAVMVVIGALHSAEPSVPTFSYQGSLWLVLLANILVGGAVAAGKRAD</sequence>
<dbReference type="RefSeq" id="WP_409097725.1">
    <property type="nucleotide sequence ID" value="NZ_JBJVNE010000014.1"/>
</dbReference>
<keyword evidence="1" id="KW-0812">Transmembrane</keyword>
<evidence type="ECO:0000313" key="3">
    <source>
        <dbReference type="Proteomes" id="UP001631993"/>
    </source>
</evidence>
<keyword evidence="1" id="KW-1133">Transmembrane helix</keyword>
<evidence type="ECO:0000256" key="1">
    <source>
        <dbReference type="SAM" id="Phobius"/>
    </source>
</evidence>
<accession>A0ABW9IPQ6</accession>
<comment type="caution">
    <text evidence="2">The sequence shown here is derived from an EMBL/GenBank/DDBJ whole genome shotgun (WGS) entry which is preliminary data.</text>
</comment>
<keyword evidence="1" id="KW-0472">Membrane</keyword>
<evidence type="ECO:0000313" key="2">
    <source>
        <dbReference type="EMBL" id="MFM9649967.1"/>
    </source>
</evidence>